<keyword evidence="2" id="KW-1185">Reference proteome</keyword>
<evidence type="ECO:0000313" key="1">
    <source>
        <dbReference type="EMBL" id="KAH7916615.1"/>
    </source>
</evidence>
<reference evidence="1" key="1">
    <citation type="journal article" date="2021" name="New Phytol.">
        <title>Evolutionary innovations through gain and loss of genes in the ectomycorrhizal Boletales.</title>
        <authorList>
            <person name="Wu G."/>
            <person name="Miyauchi S."/>
            <person name="Morin E."/>
            <person name="Kuo A."/>
            <person name="Drula E."/>
            <person name="Varga T."/>
            <person name="Kohler A."/>
            <person name="Feng B."/>
            <person name="Cao Y."/>
            <person name="Lipzen A."/>
            <person name="Daum C."/>
            <person name="Hundley H."/>
            <person name="Pangilinan J."/>
            <person name="Johnson J."/>
            <person name="Barry K."/>
            <person name="LaButti K."/>
            <person name="Ng V."/>
            <person name="Ahrendt S."/>
            <person name="Min B."/>
            <person name="Choi I.G."/>
            <person name="Park H."/>
            <person name="Plett J.M."/>
            <person name="Magnuson J."/>
            <person name="Spatafora J.W."/>
            <person name="Nagy L.G."/>
            <person name="Henrissat B."/>
            <person name="Grigoriev I.V."/>
            <person name="Yang Z.L."/>
            <person name="Xu J."/>
            <person name="Martin F.M."/>
        </authorList>
    </citation>
    <scope>NUCLEOTIDE SEQUENCE</scope>
    <source>
        <strain evidence="1">ATCC 28755</strain>
    </source>
</reference>
<proteinExistence type="predicted"/>
<evidence type="ECO:0000313" key="2">
    <source>
        <dbReference type="Proteomes" id="UP000790377"/>
    </source>
</evidence>
<accession>A0ACB8ATD1</accession>
<organism evidence="1 2">
    <name type="scientific">Hygrophoropsis aurantiaca</name>
    <dbReference type="NCBI Taxonomy" id="72124"/>
    <lineage>
        <taxon>Eukaryota</taxon>
        <taxon>Fungi</taxon>
        <taxon>Dikarya</taxon>
        <taxon>Basidiomycota</taxon>
        <taxon>Agaricomycotina</taxon>
        <taxon>Agaricomycetes</taxon>
        <taxon>Agaricomycetidae</taxon>
        <taxon>Boletales</taxon>
        <taxon>Coniophorineae</taxon>
        <taxon>Hygrophoropsidaceae</taxon>
        <taxon>Hygrophoropsis</taxon>
    </lineage>
</organism>
<name>A0ACB8ATD1_9AGAM</name>
<dbReference type="EMBL" id="MU267590">
    <property type="protein sequence ID" value="KAH7916615.1"/>
    <property type="molecule type" value="Genomic_DNA"/>
</dbReference>
<sequence length="470" mass="52079">MEFASSTLYTSDSLTFQSTSVYGDDYLVSDANTAFHPTSADSMYLNDCSYSPESASSSSSFAMHNQRGAHYEHSHLFPYAEGEEGSWSLQDQSEDYSNGGSKSVSAIAQQDTTSYPYYFPITVSYTLAPALGEYSSSASSHRTIVKREQSSDIFTYDSQPSSSGDSLQTPSRPEWVSHSEFSPVGQFKQEQEYNNHFVSDTQRTYAVRTQDDAVKSHTNVAIPQQCHADYVRSEIERPHTEFEGPPMDRLPFPPNHSPSQFEFQSYSPVQEDTAASPSAYGSPTEPLSRGIYSDSWGTRLPSPAPITVPSQSYMFTQDTPSPVSAQFILATHPSQHHSHRITSSSHGHTRQGSPLRRSPSPRGTLPISPLPQTKRLIEKKPALACLFCRGRKIACGPPSPGNKDKTCNQCARRHLKCEYPLESRRGMRKRRSLMPRATARGTTPARDNINPAGPKVISPPRKRSVDKRSA</sequence>
<gene>
    <name evidence="1" type="ORF">BJ138DRAFT_1139469</name>
</gene>
<dbReference type="Proteomes" id="UP000790377">
    <property type="component" value="Unassembled WGS sequence"/>
</dbReference>
<protein>
    <submittedName>
        <fullName evidence="1">Uncharacterized protein</fullName>
    </submittedName>
</protein>
<comment type="caution">
    <text evidence="1">The sequence shown here is derived from an EMBL/GenBank/DDBJ whole genome shotgun (WGS) entry which is preliminary data.</text>
</comment>